<dbReference type="GO" id="GO:0005886">
    <property type="term" value="C:plasma membrane"/>
    <property type="evidence" value="ECO:0007669"/>
    <property type="project" value="UniProtKB-SubCell"/>
</dbReference>
<keyword evidence="6 10" id="KW-0812">Transmembrane</keyword>
<feature type="transmembrane region" description="Helical" evidence="11">
    <location>
        <begin position="163"/>
        <end position="187"/>
    </location>
</feature>
<keyword evidence="7" id="KW-0677">Repeat</keyword>
<dbReference type="NCBIfam" id="TIGR00861">
    <property type="entry name" value="MIP"/>
    <property type="match status" value="1"/>
</dbReference>
<feature type="transmembrane region" description="Helical" evidence="11">
    <location>
        <begin position="374"/>
        <end position="393"/>
    </location>
</feature>
<comment type="subcellular location">
    <subcellularLocation>
        <location evidence="1">Cell membrane</location>
        <topology evidence="1">Multi-pass membrane protein</topology>
    </subcellularLocation>
</comment>
<feature type="transmembrane region" description="Helical" evidence="11">
    <location>
        <begin position="302"/>
        <end position="321"/>
    </location>
</feature>
<dbReference type="InterPro" id="IPR034294">
    <property type="entry name" value="Aquaporin_transptr"/>
</dbReference>
<evidence type="ECO:0000313" key="13">
    <source>
        <dbReference type="Proteomes" id="UP001144323"/>
    </source>
</evidence>
<evidence type="ECO:0000256" key="4">
    <source>
        <dbReference type="ARBA" id="ARBA00022475"/>
    </source>
</evidence>
<keyword evidence="9 11" id="KW-0472">Membrane</keyword>
<dbReference type="InterPro" id="IPR000425">
    <property type="entry name" value="MIP"/>
</dbReference>
<evidence type="ECO:0000256" key="6">
    <source>
        <dbReference type="ARBA" id="ARBA00022692"/>
    </source>
</evidence>
<dbReference type="InterPro" id="IPR005325">
    <property type="entry name" value="DUF308_memb"/>
</dbReference>
<evidence type="ECO:0000256" key="11">
    <source>
        <dbReference type="SAM" id="Phobius"/>
    </source>
</evidence>
<feature type="transmembrane region" description="Helical" evidence="11">
    <location>
        <begin position="80"/>
        <end position="98"/>
    </location>
</feature>
<evidence type="ECO:0000256" key="2">
    <source>
        <dbReference type="ARBA" id="ARBA00006175"/>
    </source>
</evidence>
<evidence type="ECO:0000256" key="3">
    <source>
        <dbReference type="ARBA" id="ARBA00022448"/>
    </source>
</evidence>
<dbReference type="Proteomes" id="UP001144323">
    <property type="component" value="Unassembled WGS sequence"/>
</dbReference>
<keyword evidence="5" id="KW-0997">Cell inner membrane</keyword>
<protein>
    <recommendedName>
        <fullName evidence="14">Aquaporin Z</fullName>
    </recommendedName>
</protein>
<keyword evidence="13" id="KW-1185">Reference proteome</keyword>
<dbReference type="GO" id="GO:0015250">
    <property type="term" value="F:water channel activity"/>
    <property type="evidence" value="ECO:0007669"/>
    <property type="project" value="TreeGrafter"/>
</dbReference>
<comment type="similarity">
    <text evidence="2 10">Belongs to the MIP/aquaporin (TC 1.A.8) family.</text>
</comment>
<feature type="transmembrane region" description="Helical" evidence="11">
    <location>
        <begin position="138"/>
        <end position="157"/>
    </location>
</feature>
<evidence type="ECO:0000256" key="10">
    <source>
        <dbReference type="RuleBase" id="RU000477"/>
    </source>
</evidence>
<keyword evidence="4" id="KW-1003">Cell membrane</keyword>
<feature type="transmembrane region" description="Helical" evidence="11">
    <location>
        <begin position="423"/>
        <end position="444"/>
    </location>
</feature>
<comment type="caution">
    <text evidence="12">The sequence shown here is derived from an EMBL/GenBank/DDBJ whole genome shotgun (WGS) entry which is preliminary data.</text>
</comment>
<accession>A0A9W6GXE8</accession>
<keyword evidence="3 10" id="KW-0813">Transport</keyword>
<dbReference type="PRINTS" id="PR00783">
    <property type="entry name" value="MINTRINSICP"/>
</dbReference>
<dbReference type="EMBL" id="BSEC01000001">
    <property type="protein sequence ID" value="GLI94639.1"/>
    <property type="molecule type" value="Genomic_DNA"/>
</dbReference>
<dbReference type="Pfam" id="PF00230">
    <property type="entry name" value="MIP"/>
    <property type="match status" value="1"/>
</dbReference>
<dbReference type="SUPFAM" id="SSF81338">
    <property type="entry name" value="Aquaporin-like"/>
    <property type="match status" value="1"/>
</dbReference>
<keyword evidence="8 11" id="KW-1133">Transmembrane helix</keyword>
<feature type="transmembrane region" description="Helical" evidence="11">
    <location>
        <begin position="104"/>
        <end position="126"/>
    </location>
</feature>
<dbReference type="Gene3D" id="1.20.1080.10">
    <property type="entry name" value="Glycerol uptake facilitator protein"/>
    <property type="match status" value="1"/>
</dbReference>
<dbReference type="PANTHER" id="PTHR19139">
    <property type="entry name" value="AQUAPORIN TRANSPORTER"/>
    <property type="match status" value="1"/>
</dbReference>
<evidence type="ECO:0000256" key="1">
    <source>
        <dbReference type="ARBA" id="ARBA00004651"/>
    </source>
</evidence>
<dbReference type="FunFam" id="1.20.1080.10:FF:000007">
    <property type="entry name" value="Aquaporin Z"/>
    <property type="match status" value="1"/>
</dbReference>
<dbReference type="NCBIfam" id="NF003838">
    <property type="entry name" value="PRK05420.1"/>
    <property type="match status" value="1"/>
</dbReference>
<dbReference type="PANTHER" id="PTHR19139:SF199">
    <property type="entry name" value="MIP17260P"/>
    <property type="match status" value="1"/>
</dbReference>
<dbReference type="InterPro" id="IPR023271">
    <property type="entry name" value="Aquaporin-like"/>
</dbReference>
<dbReference type="InterPro" id="IPR022357">
    <property type="entry name" value="MIP_CS"/>
</dbReference>
<dbReference type="Pfam" id="PF03729">
    <property type="entry name" value="DUF308"/>
    <property type="match status" value="1"/>
</dbReference>
<evidence type="ECO:0000256" key="9">
    <source>
        <dbReference type="ARBA" id="ARBA00023136"/>
    </source>
</evidence>
<reference evidence="12" key="1">
    <citation type="journal article" date="2023" name="Int. J. Syst. Evol. Microbiol.">
        <title>Methylocystis iwaonis sp. nov., a type II methane-oxidizing bacterium from surface soil of a rice paddy field in Japan, and emended description of the genus Methylocystis (ex Whittenbury et al. 1970) Bowman et al. 1993.</title>
        <authorList>
            <person name="Kaise H."/>
            <person name="Sawadogo J.B."/>
            <person name="Alam M.S."/>
            <person name="Ueno C."/>
            <person name="Dianou D."/>
            <person name="Shinjo R."/>
            <person name="Asakawa S."/>
        </authorList>
    </citation>
    <scope>NUCLEOTIDE SEQUENCE</scope>
    <source>
        <strain evidence="12">LMG27198</strain>
    </source>
</reference>
<proteinExistence type="inferred from homology"/>
<dbReference type="AlphaFoldDB" id="A0A9W6GXE8"/>
<feature type="transmembrane region" description="Helical" evidence="11">
    <location>
        <begin position="250"/>
        <end position="272"/>
    </location>
</feature>
<evidence type="ECO:0000256" key="8">
    <source>
        <dbReference type="ARBA" id="ARBA00022989"/>
    </source>
</evidence>
<feature type="transmembrane region" description="Helical" evidence="11">
    <location>
        <begin position="223"/>
        <end position="244"/>
    </location>
</feature>
<feature type="transmembrane region" description="Helical" evidence="11">
    <location>
        <begin position="346"/>
        <end position="367"/>
    </location>
</feature>
<evidence type="ECO:0000256" key="5">
    <source>
        <dbReference type="ARBA" id="ARBA00022519"/>
    </source>
</evidence>
<name>A0A9W6GXE8_9HYPH</name>
<feature type="transmembrane region" description="Helical" evidence="11">
    <location>
        <begin position="24"/>
        <end position="46"/>
    </location>
</feature>
<sequence length="450" mass="47035">MTSFQAPDITGLRGADIAALRDRWGYMVAFGVVVALAGFVALGSVVGSTVLTVLFVGAAMIVSGIVEMAYAVLVRSWKKFFLWTLIGLLYFAGGVAVIENPMLAASFLTLLLGAGLMASGIVRTYLAFQLPKTGPWPMVALSGVVTLALGGVIIAGWPTTSLWVLGTFLGVDLIFAGASWIGVGLSLKRAQDSQLTPSLGVMGSENRSFHMQDGFAPGLGRKLFAEFLGTFWLVFGGVGSALISAGFPQLGIGFTGVSLAFGLTVLTGAYAFGPVSGGHFNPAVSLGLATAGRFSWKELGPYWIAQLIGATAAAFVLLQIMKGNIDFSLSAGFAANGYEDHSPAGYTWQSGFLIETVLTTFFLLVILGTTEGRAPVGFAPIAIGLALTLIHLVDIPVTNASVNPARSTSQALFVGGWALEQLWLFWVAPLLGGVIGGLIHRFTLADDVRA</sequence>
<evidence type="ECO:0008006" key="14">
    <source>
        <dbReference type="Google" id="ProtNLM"/>
    </source>
</evidence>
<dbReference type="CDD" id="cd00333">
    <property type="entry name" value="MIP"/>
    <property type="match status" value="1"/>
</dbReference>
<evidence type="ECO:0000313" key="12">
    <source>
        <dbReference type="EMBL" id="GLI94639.1"/>
    </source>
</evidence>
<evidence type="ECO:0000256" key="7">
    <source>
        <dbReference type="ARBA" id="ARBA00022737"/>
    </source>
</evidence>
<organism evidence="12 13">
    <name type="scientific">Methylocystis echinoides</name>
    <dbReference type="NCBI Taxonomy" id="29468"/>
    <lineage>
        <taxon>Bacteria</taxon>
        <taxon>Pseudomonadati</taxon>
        <taxon>Pseudomonadota</taxon>
        <taxon>Alphaproteobacteria</taxon>
        <taxon>Hyphomicrobiales</taxon>
        <taxon>Methylocystaceae</taxon>
        <taxon>Methylocystis</taxon>
    </lineage>
</organism>
<gene>
    <name evidence="12" type="ORF">LMG27198_36310</name>
</gene>
<feature type="transmembrane region" description="Helical" evidence="11">
    <location>
        <begin position="52"/>
        <end position="73"/>
    </location>
</feature>
<dbReference type="PROSITE" id="PS00221">
    <property type="entry name" value="MIP"/>
    <property type="match status" value="1"/>
</dbReference>